<dbReference type="RefSeq" id="WP_231336033.1">
    <property type="nucleotide sequence ID" value="NZ_CP059572.1"/>
</dbReference>
<evidence type="ECO:0000313" key="3">
    <source>
        <dbReference type="Proteomes" id="UP001049518"/>
    </source>
</evidence>
<protein>
    <submittedName>
        <fullName evidence="2">NAD(P)H-binding protein</fullName>
    </submittedName>
</protein>
<evidence type="ECO:0000259" key="1">
    <source>
        <dbReference type="Pfam" id="PF13460"/>
    </source>
</evidence>
<dbReference type="Proteomes" id="UP001049518">
    <property type="component" value="Chromosome"/>
</dbReference>
<dbReference type="SUPFAM" id="SSF51735">
    <property type="entry name" value="NAD(P)-binding Rossmann-fold domains"/>
    <property type="match status" value="1"/>
</dbReference>
<organism evidence="2 3">
    <name type="scientific">Actinomadura graeca</name>
    <dbReference type="NCBI Taxonomy" id="2750812"/>
    <lineage>
        <taxon>Bacteria</taxon>
        <taxon>Bacillati</taxon>
        <taxon>Actinomycetota</taxon>
        <taxon>Actinomycetes</taxon>
        <taxon>Streptosporangiales</taxon>
        <taxon>Thermomonosporaceae</taxon>
        <taxon>Actinomadura</taxon>
    </lineage>
</organism>
<proteinExistence type="predicted"/>
<dbReference type="InterPro" id="IPR016040">
    <property type="entry name" value="NAD(P)-bd_dom"/>
</dbReference>
<feature type="domain" description="NAD(P)-binding" evidence="1">
    <location>
        <begin position="42"/>
        <end position="161"/>
    </location>
</feature>
<evidence type="ECO:0000313" key="2">
    <source>
        <dbReference type="EMBL" id="QXJ22699.1"/>
    </source>
</evidence>
<gene>
    <name evidence="2" type="ORF">AGRA3207_003747</name>
</gene>
<dbReference type="EMBL" id="CP059572">
    <property type="protein sequence ID" value="QXJ22699.1"/>
    <property type="molecule type" value="Genomic_DNA"/>
</dbReference>
<reference evidence="2" key="1">
    <citation type="submission" date="2020-07" db="EMBL/GenBank/DDBJ databases">
        <authorList>
            <person name="Tarantini F.S."/>
            <person name="Hong K.W."/>
            <person name="Chan K.G."/>
        </authorList>
    </citation>
    <scope>NUCLEOTIDE SEQUENCE</scope>
    <source>
        <strain evidence="2">32-07</strain>
    </source>
</reference>
<dbReference type="InterPro" id="IPR036291">
    <property type="entry name" value="NAD(P)-bd_dom_sf"/>
</dbReference>
<name>A0ABX8QX04_9ACTN</name>
<keyword evidence="3" id="KW-1185">Reference proteome</keyword>
<dbReference type="Pfam" id="PF13460">
    <property type="entry name" value="NAD_binding_10"/>
    <property type="match status" value="1"/>
</dbReference>
<accession>A0ABX8QX04</accession>
<sequence>MRIAVAGATGMIGRRLVEVLEGGGHDVVAMSRSSGVDAATGGGLDAALKGVDCVIDVTNSGSIEQGAATEFFTSVARNLNEAGERAGVRRMVVLSILAVDRFTAGYMAAKAAQERAALAGPLQVRVLRAAQFHEFAAQNLEWGRQGDVSHVPRMRIQPVAAEAVVQELARLATEPEWAPGAPPIVDIAGPREEELADMTARLAARRGDPVRVEGVENPDDPDGDAVRAGVLLAGPDAVLAGPTFEEWLRSAS</sequence>
<dbReference type="Gene3D" id="3.40.50.720">
    <property type="entry name" value="NAD(P)-binding Rossmann-like Domain"/>
    <property type="match status" value="1"/>
</dbReference>